<keyword evidence="8 13" id="KW-0812">Transmembrane</keyword>
<dbReference type="EMBL" id="JALLBG020000054">
    <property type="protein sequence ID" value="KAL3769567.1"/>
    <property type="molecule type" value="Genomic_DNA"/>
</dbReference>
<comment type="caution">
    <text evidence="14">The sequence shown here is derived from an EMBL/GenBank/DDBJ whole genome shotgun (WGS) entry which is preliminary data.</text>
</comment>
<dbReference type="Proteomes" id="UP001530293">
    <property type="component" value="Unassembled WGS sequence"/>
</dbReference>
<dbReference type="GO" id="GO:0005886">
    <property type="term" value="C:plasma membrane"/>
    <property type="evidence" value="ECO:0007669"/>
    <property type="project" value="UniProtKB-SubCell"/>
</dbReference>
<keyword evidence="15" id="KW-1185">Reference proteome</keyword>
<evidence type="ECO:0000256" key="4">
    <source>
        <dbReference type="ARBA" id="ARBA00021741"/>
    </source>
</evidence>
<sequence>MSTMPLLLHTQYRLVAAVVMLGWFASTIVANDELETESLTTFDVGAEDASLWWSFVGLCEVIAPYCGVICFLAPLPTMSQISRDKTVGKLPLLPYSSMVANSFVWVMYGLMKNLPSVWGSNAMGVMLGAYYFTVFTRHCGPMATKLPGTVSQHLMSVGAFIALNVCIAASGVSHASDLIGKEGVIMCIVLFASPLAALKHVIVTKSAASIPLPFTLACLLNCTAWFVLGWWRMLDFNIYFPNLLGLCCAVAQLLLKCMYGNRSIVAHDETVQMRSLLPK</sequence>
<evidence type="ECO:0000313" key="14">
    <source>
        <dbReference type="EMBL" id="KAL3769567.1"/>
    </source>
</evidence>
<proteinExistence type="inferred from homology"/>
<dbReference type="PANTHER" id="PTHR10791">
    <property type="entry name" value="RAG1-ACTIVATING PROTEIN 1"/>
    <property type="match status" value="1"/>
</dbReference>
<keyword evidence="12 13" id="KW-0472">Membrane</keyword>
<evidence type="ECO:0000256" key="1">
    <source>
        <dbReference type="ARBA" id="ARBA00004651"/>
    </source>
</evidence>
<evidence type="ECO:0000256" key="8">
    <source>
        <dbReference type="ARBA" id="ARBA00022692"/>
    </source>
</evidence>
<accession>A0ABD3N4S6</accession>
<dbReference type="InterPro" id="IPR004316">
    <property type="entry name" value="SWEET_rpt"/>
</dbReference>
<evidence type="ECO:0000256" key="7">
    <source>
        <dbReference type="ARBA" id="ARBA00022597"/>
    </source>
</evidence>
<protein>
    <recommendedName>
        <fullName evidence="4">Sugar transporter SWEET1</fullName>
    </recommendedName>
</protein>
<gene>
    <name evidence="14" type="ORF">ACHAWU_005519</name>
</gene>
<feature type="transmembrane region" description="Helical" evidence="13">
    <location>
        <begin position="154"/>
        <end position="172"/>
    </location>
</feature>
<evidence type="ECO:0000256" key="10">
    <source>
        <dbReference type="ARBA" id="ARBA00022989"/>
    </source>
</evidence>
<comment type="similarity">
    <text evidence="3">Belongs to the SWEET sugar transporter family.</text>
</comment>
<keyword evidence="7" id="KW-0762">Sugar transport</keyword>
<comment type="subcellular location">
    <subcellularLocation>
        <location evidence="1">Cell membrane</location>
        <topology evidence="1">Multi-pass membrane protein</topology>
    </subcellularLocation>
    <subcellularLocation>
        <location evidence="2">Golgi apparatus membrane</location>
        <topology evidence="2">Multi-pass membrane protein</topology>
    </subcellularLocation>
</comment>
<evidence type="ECO:0000256" key="11">
    <source>
        <dbReference type="ARBA" id="ARBA00023034"/>
    </source>
</evidence>
<dbReference type="AlphaFoldDB" id="A0ABD3N4S6"/>
<feature type="transmembrane region" description="Helical" evidence="13">
    <location>
        <begin position="117"/>
        <end position="134"/>
    </location>
</feature>
<dbReference type="FunFam" id="1.20.1280.290:FF:000004">
    <property type="entry name" value="Sugar transporter SWEET"/>
    <property type="match status" value="1"/>
</dbReference>
<reference evidence="14 15" key="1">
    <citation type="submission" date="2024-10" db="EMBL/GenBank/DDBJ databases">
        <title>Updated reference genomes for cyclostephanoid diatoms.</title>
        <authorList>
            <person name="Roberts W.R."/>
            <person name="Alverson A.J."/>
        </authorList>
    </citation>
    <scope>NUCLEOTIDE SEQUENCE [LARGE SCALE GENOMIC DNA]</scope>
    <source>
        <strain evidence="14 15">AJA232-27</strain>
    </source>
</reference>
<dbReference type="Gene3D" id="1.20.1280.290">
    <property type="match status" value="2"/>
</dbReference>
<dbReference type="GO" id="GO:0000139">
    <property type="term" value="C:Golgi membrane"/>
    <property type="evidence" value="ECO:0007669"/>
    <property type="project" value="UniProtKB-SubCell"/>
</dbReference>
<feature type="transmembrane region" description="Helical" evidence="13">
    <location>
        <begin position="237"/>
        <end position="255"/>
    </location>
</feature>
<feature type="transmembrane region" description="Helical" evidence="13">
    <location>
        <begin position="12"/>
        <end position="31"/>
    </location>
</feature>
<evidence type="ECO:0000256" key="3">
    <source>
        <dbReference type="ARBA" id="ARBA00007809"/>
    </source>
</evidence>
<evidence type="ECO:0000313" key="15">
    <source>
        <dbReference type="Proteomes" id="UP001530293"/>
    </source>
</evidence>
<evidence type="ECO:0000256" key="12">
    <source>
        <dbReference type="ARBA" id="ARBA00023136"/>
    </source>
</evidence>
<keyword evidence="9" id="KW-0677">Repeat</keyword>
<keyword evidence="5" id="KW-0813">Transport</keyword>
<keyword evidence="10 13" id="KW-1133">Transmembrane helix</keyword>
<evidence type="ECO:0000256" key="9">
    <source>
        <dbReference type="ARBA" id="ARBA00022737"/>
    </source>
</evidence>
<dbReference type="Pfam" id="PF03083">
    <property type="entry name" value="MtN3_slv"/>
    <property type="match status" value="2"/>
</dbReference>
<name>A0ABD3N4S6_9STRA</name>
<evidence type="ECO:0000256" key="5">
    <source>
        <dbReference type="ARBA" id="ARBA00022448"/>
    </source>
</evidence>
<evidence type="ECO:0000256" key="13">
    <source>
        <dbReference type="SAM" id="Phobius"/>
    </source>
</evidence>
<keyword evidence="6" id="KW-1003">Cell membrane</keyword>
<feature type="transmembrane region" description="Helical" evidence="13">
    <location>
        <begin position="210"/>
        <end position="231"/>
    </location>
</feature>
<evidence type="ECO:0000256" key="6">
    <source>
        <dbReference type="ARBA" id="ARBA00022475"/>
    </source>
</evidence>
<dbReference type="InterPro" id="IPR047664">
    <property type="entry name" value="SWEET"/>
</dbReference>
<feature type="transmembrane region" description="Helical" evidence="13">
    <location>
        <begin position="51"/>
        <end position="72"/>
    </location>
</feature>
<keyword evidence="11" id="KW-0333">Golgi apparatus</keyword>
<organism evidence="14 15">
    <name type="scientific">Discostella pseudostelligera</name>
    <dbReference type="NCBI Taxonomy" id="259834"/>
    <lineage>
        <taxon>Eukaryota</taxon>
        <taxon>Sar</taxon>
        <taxon>Stramenopiles</taxon>
        <taxon>Ochrophyta</taxon>
        <taxon>Bacillariophyta</taxon>
        <taxon>Coscinodiscophyceae</taxon>
        <taxon>Thalassiosirophycidae</taxon>
        <taxon>Stephanodiscales</taxon>
        <taxon>Stephanodiscaceae</taxon>
        <taxon>Discostella</taxon>
    </lineage>
</organism>
<evidence type="ECO:0000256" key="2">
    <source>
        <dbReference type="ARBA" id="ARBA00004653"/>
    </source>
</evidence>
<feature type="transmembrane region" description="Helical" evidence="13">
    <location>
        <begin position="178"/>
        <end position="198"/>
    </location>
</feature>
<dbReference type="PANTHER" id="PTHR10791:SF30">
    <property type="entry name" value="SUGAR TRANSPORTER SWEET1"/>
    <property type="match status" value="1"/>
</dbReference>